<dbReference type="PANTHER" id="PTHR46060">
    <property type="entry name" value="MARINER MOS1 TRANSPOSASE-LIKE PROTEIN"/>
    <property type="match status" value="1"/>
</dbReference>
<accession>A0AAW0SBB3</accession>
<feature type="region of interest" description="Disordered" evidence="1">
    <location>
        <begin position="150"/>
        <end position="179"/>
    </location>
</feature>
<feature type="non-terminal residue" evidence="2">
    <location>
        <position position="179"/>
    </location>
</feature>
<comment type="caution">
    <text evidence="2">The sequence shown here is derived from an EMBL/GenBank/DDBJ whole genome shotgun (WGS) entry which is preliminary data.</text>
</comment>
<evidence type="ECO:0000313" key="2">
    <source>
        <dbReference type="EMBL" id="KAK8372057.1"/>
    </source>
</evidence>
<keyword evidence="3" id="KW-1185">Reference proteome</keyword>
<dbReference type="EMBL" id="JARAKH010005365">
    <property type="protein sequence ID" value="KAK8372057.1"/>
    <property type="molecule type" value="Genomic_DNA"/>
</dbReference>
<dbReference type="Pfam" id="PF13565">
    <property type="entry name" value="HTH_32"/>
    <property type="match status" value="1"/>
</dbReference>
<dbReference type="InterPro" id="IPR052709">
    <property type="entry name" value="Transposase-MT_Hybrid"/>
</dbReference>
<proteinExistence type="predicted"/>
<dbReference type="Gene3D" id="3.30.420.10">
    <property type="entry name" value="Ribonuclease H-like superfamily/Ribonuclease H"/>
    <property type="match status" value="1"/>
</dbReference>
<evidence type="ECO:0000313" key="3">
    <source>
        <dbReference type="Proteomes" id="UP001487740"/>
    </source>
</evidence>
<feature type="region of interest" description="Disordered" evidence="1">
    <location>
        <begin position="36"/>
        <end position="56"/>
    </location>
</feature>
<organism evidence="2 3">
    <name type="scientific">Scylla paramamosain</name>
    <name type="common">Mud crab</name>
    <dbReference type="NCBI Taxonomy" id="85552"/>
    <lineage>
        <taxon>Eukaryota</taxon>
        <taxon>Metazoa</taxon>
        <taxon>Ecdysozoa</taxon>
        <taxon>Arthropoda</taxon>
        <taxon>Crustacea</taxon>
        <taxon>Multicrustacea</taxon>
        <taxon>Malacostraca</taxon>
        <taxon>Eumalacostraca</taxon>
        <taxon>Eucarida</taxon>
        <taxon>Decapoda</taxon>
        <taxon>Pleocyemata</taxon>
        <taxon>Brachyura</taxon>
        <taxon>Eubrachyura</taxon>
        <taxon>Portunoidea</taxon>
        <taxon>Portunidae</taxon>
        <taxon>Portuninae</taxon>
        <taxon>Scylla</taxon>
    </lineage>
</organism>
<dbReference type="PANTHER" id="PTHR46060:SF1">
    <property type="entry name" value="MARINER MOS1 TRANSPOSASE-LIKE PROTEIN"/>
    <property type="match status" value="1"/>
</dbReference>
<evidence type="ECO:0000256" key="1">
    <source>
        <dbReference type="SAM" id="MobiDB-lite"/>
    </source>
</evidence>
<dbReference type="InterPro" id="IPR036397">
    <property type="entry name" value="RNaseH_sf"/>
</dbReference>
<feature type="non-terminal residue" evidence="2">
    <location>
        <position position="1"/>
    </location>
</feature>
<dbReference type="AlphaFoldDB" id="A0AAW0SBB3"/>
<evidence type="ECO:0008006" key="4">
    <source>
        <dbReference type="Google" id="ProtNLM"/>
    </source>
</evidence>
<name>A0AAW0SBB3_SCYPA</name>
<dbReference type="GO" id="GO:0003676">
    <property type="term" value="F:nucleic acid binding"/>
    <property type="evidence" value="ECO:0007669"/>
    <property type="project" value="InterPro"/>
</dbReference>
<dbReference type="Proteomes" id="UP001487740">
    <property type="component" value="Unassembled WGS sequence"/>
</dbReference>
<sequence length="179" mass="20947">GKNAVRSTGYAAKVYGDETMSRSRVFEWCKRFKEGREDVEDDPRSGRPSTSRNEANVERVKQMVRDDRRLTVRKIADELGMNHNSVWKIITEDLGMRKVCAKMVPRLLNDDQKGRRMQVCQDILERLETEPDLLRRVITGDESWVFEYDPETKRQSLQWKSPASPRPKKARQSRSSFKV</sequence>
<protein>
    <recommendedName>
        <fullName evidence="4">Mos1 transposase HTH domain-containing protein</fullName>
    </recommendedName>
</protein>
<reference evidence="2 3" key="1">
    <citation type="submission" date="2023-03" db="EMBL/GenBank/DDBJ databases">
        <title>High-quality genome of Scylla paramamosain provides insights in environmental adaptation.</title>
        <authorList>
            <person name="Zhang L."/>
        </authorList>
    </citation>
    <scope>NUCLEOTIDE SEQUENCE [LARGE SCALE GENOMIC DNA]</scope>
    <source>
        <strain evidence="2">LZ_2023a</strain>
        <tissue evidence="2">Muscle</tissue>
    </source>
</reference>
<gene>
    <name evidence="2" type="ORF">O3P69_018369</name>
</gene>